<feature type="transmembrane region" description="Helical" evidence="5">
    <location>
        <begin position="179"/>
        <end position="199"/>
    </location>
</feature>
<dbReference type="InterPro" id="IPR011547">
    <property type="entry name" value="SLC26A/SulP_dom"/>
</dbReference>
<keyword evidence="3 5" id="KW-1133">Transmembrane helix</keyword>
<keyword evidence="8" id="KW-1185">Reference proteome</keyword>
<feature type="transmembrane region" description="Helical" evidence="5">
    <location>
        <begin position="211"/>
        <end position="232"/>
    </location>
</feature>
<proteinExistence type="predicted"/>
<dbReference type="OrthoDB" id="288203at2759"/>
<feature type="transmembrane region" description="Helical" evidence="5">
    <location>
        <begin position="62"/>
        <end position="81"/>
    </location>
</feature>
<dbReference type="InterPro" id="IPR036513">
    <property type="entry name" value="STAS_dom_sf"/>
</dbReference>
<dbReference type="CDD" id="cd07042">
    <property type="entry name" value="STAS_SulP_like_sulfate_transporter"/>
    <property type="match status" value="1"/>
</dbReference>
<dbReference type="GeneID" id="25567897"/>
<name>A0A0L0DLC0_THETB</name>
<dbReference type="OMA" id="SEWPRIK"/>
<feature type="transmembrane region" description="Helical" evidence="5">
    <location>
        <begin position="144"/>
        <end position="167"/>
    </location>
</feature>
<sequence length="486" mass="51384">MGFVTVFLSPVLVSGFTTAGAVLIATSQLKHVFQVHPPPYDGFFDPVRTWVWIARHLGETNVASLVLTLAACILLVGIDFVNKRFKGKLPIPIPAQFVVLGLGLLASYALDLEHRFDVSVVGTIPAGFPAPRVPTLSGEQIEAALVPATVLAVVSFAVSISIGKTFAKEVGYVVRPNQELLGLGVSNVVGSVFFCYPACGSLSRSVVTAGAGGVTPVNALLSSAVVAIIVAFATKPFEITPQAVLAAIILVALKRLFLQARELPALFKVKKADGLVWAFVFVAVLGLGVSNGLVAGVLFSLAVVVYKQLRPYTAVLGRFRGTRNYGPVARFGAETSEWPRIKVVFYGADLFYGNVGRLASSIDAFVDEAITDYVVLDLSAAADADITAIKALAALRTELAGRGVTLFISHPHKRILSLLAALRLDELPDDILFTETHDACLAALAALESAASVTQQPQQPLPSSSPSLPQPRAVSGRVITNYGSIQ</sequence>
<dbReference type="GO" id="GO:0055085">
    <property type="term" value="P:transmembrane transport"/>
    <property type="evidence" value="ECO:0007669"/>
    <property type="project" value="InterPro"/>
</dbReference>
<dbReference type="Pfam" id="PF01740">
    <property type="entry name" value="STAS"/>
    <property type="match status" value="1"/>
</dbReference>
<evidence type="ECO:0000256" key="2">
    <source>
        <dbReference type="ARBA" id="ARBA00022692"/>
    </source>
</evidence>
<dbReference type="eggNOG" id="KOG0236">
    <property type="taxonomic scope" value="Eukaryota"/>
</dbReference>
<dbReference type="GO" id="GO:0016020">
    <property type="term" value="C:membrane"/>
    <property type="evidence" value="ECO:0007669"/>
    <property type="project" value="UniProtKB-SubCell"/>
</dbReference>
<accession>A0A0L0DLC0</accession>
<dbReference type="STRING" id="461836.A0A0L0DLC0"/>
<feature type="transmembrane region" description="Helical" evidence="5">
    <location>
        <begin position="277"/>
        <end position="306"/>
    </location>
</feature>
<dbReference type="SUPFAM" id="SSF52091">
    <property type="entry name" value="SpoIIaa-like"/>
    <property type="match status" value="1"/>
</dbReference>
<evidence type="ECO:0000256" key="1">
    <source>
        <dbReference type="ARBA" id="ARBA00004141"/>
    </source>
</evidence>
<gene>
    <name evidence="7" type="ORF">AMSG_09434</name>
</gene>
<dbReference type="AlphaFoldDB" id="A0A0L0DLC0"/>
<comment type="subcellular location">
    <subcellularLocation>
        <location evidence="1">Membrane</location>
        <topology evidence="1">Multi-pass membrane protein</topology>
    </subcellularLocation>
</comment>
<dbReference type="InterPro" id="IPR002645">
    <property type="entry name" value="STAS_dom"/>
</dbReference>
<keyword evidence="4 5" id="KW-0472">Membrane</keyword>
<feature type="transmembrane region" description="Helical" evidence="5">
    <location>
        <begin position="239"/>
        <end position="257"/>
    </location>
</feature>
<dbReference type="RefSeq" id="XP_013754796.1">
    <property type="nucleotide sequence ID" value="XM_013899342.1"/>
</dbReference>
<evidence type="ECO:0000259" key="6">
    <source>
        <dbReference type="PROSITE" id="PS50801"/>
    </source>
</evidence>
<feature type="transmembrane region" description="Helical" evidence="5">
    <location>
        <begin position="93"/>
        <end position="110"/>
    </location>
</feature>
<evidence type="ECO:0000313" key="8">
    <source>
        <dbReference type="Proteomes" id="UP000054408"/>
    </source>
</evidence>
<dbReference type="Pfam" id="PF00916">
    <property type="entry name" value="Sulfate_transp"/>
    <property type="match status" value="1"/>
</dbReference>
<dbReference type="EMBL" id="GL349478">
    <property type="protein sequence ID" value="KNC53129.1"/>
    <property type="molecule type" value="Genomic_DNA"/>
</dbReference>
<dbReference type="Proteomes" id="UP000054408">
    <property type="component" value="Unassembled WGS sequence"/>
</dbReference>
<protein>
    <recommendedName>
        <fullName evidence="6">STAS domain-containing protein</fullName>
    </recommendedName>
</protein>
<keyword evidence="2 5" id="KW-0812">Transmembrane</keyword>
<organism evidence="7 8">
    <name type="scientific">Thecamonas trahens ATCC 50062</name>
    <dbReference type="NCBI Taxonomy" id="461836"/>
    <lineage>
        <taxon>Eukaryota</taxon>
        <taxon>Apusozoa</taxon>
        <taxon>Apusomonadida</taxon>
        <taxon>Apusomonadidae</taxon>
        <taxon>Thecamonas</taxon>
    </lineage>
</organism>
<reference evidence="7 8" key="1">
    <citation type="submission" date="2010-05" db="EMBL/GenBank/DDBJ databases">
        <title>The Genome Sequence of Thecamonas trahens ATCC 50062.</title>
        <authorList>
            <consortium name="The Broad Institute Genome Sequencing Platform"/>
            <person name="Russ C."/>
            <person name="Cuomo C."/>
            <person name="Shea T."/>
            <person name="Young S.K."/>
            <person name="Zeng Q."/>
            <person name="Koehrsen M."/>
            <person name="Haas B."/>
            <person name="Borodovsky M."/>
            <person name="Guigo R."/>
            <person name="Alvarado L."/>
            <person name="Berlin A."/>
            <person name="Bochicchio J."/>
            <person name="Borenstein D."/>
            <person name="Chapman S."/>
            <person name="Chen Z."/>
            <person name="Freedman E."/>
            <person name="Gellesch M."/>
            <person name="Goldberg J."/>
            <person name="Griggs A."/>
            <person name="Gujja S."/>
            <person name="Heilman E."/>
            <person name="Heiman D."/>
            <person name="Hepburn T."/>
            <person name="Howarth C."/>
            <person name="Jen D."/>
            <person name="Larson L."/>
            <person name="Mehta T."/>
            <person name="Park D."/>
            <person name="Pearson M."/>
            <person name="Roberts A."/>
            <person name="Saif S."/>
            <person name="Shenoy N."/>
            <person name="Sisk P."/>
            <person name="Stolte C."/>
            <person name="Sykes S."/>
            <person name="Thomson T."/>
            <person name="Walk T."/>
            <person name="White J."/>
            <person name="Yandava C."/>
            <person name="Burger G."/>
            <person name="Gray M.W."/>
            <person name="Holland P.W.H."/>
            <person name="King N."/>
            <person name="Lang F.B.F."/>
            <person name="Roger A.J."/>
            <person name="Ruiz-Trillo I."/>
            <person name="Lander E."/>
            <person name="Nusbaum C."/>
        </authorList>
    </citation>
    <scope>NUCLEOTIDE SEQUENCE [LARGE SCALE GENOMIC DNA]</scope>
    <source>
        <strain evidence="7 8">ATCC 50062</strain>
    </source>
</reference>
<feature type="domain" description="STAS" evidence="6">
    <location>
        <begin position="331"/>
        <end position="443"/>
    </location>
</feature>
<evidence type="ECO:0000256" key="3">
    <source>
        <dbReference type="ARBA" id="ARBA00022989"/>
    </source>
</evidence>
<evidence type="ECO:0000256" key="4">
    <source>
        <dbReference type="ARBA" id="ARBA00023136"/>
    </source>
</evidence>
<dbReference type="Gene3D" id="3.30.750.24">
    <property type="entry name" value="STAS domain"/>
    <property type="match status" value="1"/>
</dbReference>
<evidence type="ECO:0000313" key="7">
    <source>
        <dbReference type="EMBL" id="KNC53129.1"/>
    </source>
</evidence>
<evidence type="ECO:0000256" key="5">
    <source>
        <dbReference type="SAM" id="Phobius"/>
    </source>
</evidence>
<dbReference type="PROSITE" id="PS50801">
    <property type="entry name" value="STAS"/>
    <property type="match status" value="1"/>
</dbReference>
<dbReference type="InterPro" id="IPR001902">
    <property type="entry name" value="SLC26A/SulP_fam"/>
</dbReference>
<dbReference type="PANTHER" id="PTHR11814">
    <property type="entry name" value="SULFATE TRANSPORTER"/>
    <property type="match status" value="1"/>
</dbReference>